<proteinExistence type="predicted"/>
<comment type="caution">
    <text evidence="1">The sequence shown here is derived from an EMBL/GenBank/DDBJ whole genome shotgun (WGS) entry which is preliminary data.</text>
</comment>
<dbReference type="EMBL" id="JAYRBN010000075">
    <property type="protein sequence ID" value="KAL2732416.1"/>
    <property type="molecule type" value="Genomic_DNA"/>
</dbReference>
<keyword evidence="2" id="KW-1185">Reference proteome</keyword>
<dbReference type="Proteomes" id="UP001607303">
    <property type="component" value="Unassembled WGS sequence"/>
</dbReference>
<name>A0ABD2BI26_VESMC</name>
<dbReference type="AlphaFoldDB" id="A0ABD2BI26"/>
<evidence type="ECO:0000313" key="2">
    <source>
        <dbReference type="Proteomes" id="UP001607303"/>
    </source>
</evidence>
<organism evidence="1 2">
    <name type="scientific">Vespula maculifrons</name>
    <name type="common">Eastern yellow jacket</name>
    <name type="synonym">Wasp</name>
    <dbReference type="NCBI Taxonomy" id="7453"/>
    <lineage>
        <taxon>Eukaryota</taxon>
        <taxon>Metazoa</taxon>
        <taxon>Ecdysozoa</taxon>
        <taxon>Arthropoda</taxon>
        <taxon>Hexapoda</taxon>
        <taxon>Insecta</taxon>
        <taxon>Pterygota</taxon>
        <taxon>Neoptera</taxon>
        <taxon>Endopterygota</taxon>
        <taxon>Hymenoptera</taxon>
        <taxon>Apocrita</taxon>
        <taxon>Aculeata</taxon>
        <taxon>Vespoidea</taxon>
        <taxon>Vespidae</taxon>
        <taxon>Vespinae</taxon>
        <taxon>Vespula</taxon>
    </lineage>
</organism>
<reference evidence="1 2" key="1">
    <citation type="journal article" date="2024" name="Ann. Entomol. Soc. Am.">
        <title>Genomic analyses of the southern and eastern yellowjacket wasps (Hymenoptera: Vespidae) reveal evolutionary signatures of social life.</title>
        <authorList>
            <person name="Catto M.A."/>
            <person name="Caine P.B."/>
            <person name="Orr S.E."/>
            <person name="Hunt B.G."/>
            <person name="Goodisman M.A.D."/>
        </authorList>
    </citation>
    <scope>NUCLEOTIDE SEQUENCE [LARGE SCALE GENOMIC DNA]</scope>
    <source>
        <strain evidence="1">232</strain>
        <tissue evidence="1">Head and thorax</tissue>
    </source>
</reference>
<evidence type="ECO:0000313" key="1">
    <source>
        <dbReference type="EMBL" id="KAL2732416.1"/>
    </source>
</evidence>
<gene>
    <name evidence="1" type="ORF">V1477_014657</name>
</gene>
<protein>
    <submittedName>
        <fullName evidence="1">Uncharacterized protein</fullName>
    </submittedName>
</protein>
<accession>A0ABD2BI26</accession>
<sequence>MARSRSLLRVAFEPMIHYRHSLFYSTPSWHQLFVRECVIKGWVVVDSSSSDSSNSNGSGSRVVAVGNDVFHEIHVDVGLKALVTAMRNMIRNAEYRIEIRSLEKERERERE</sequence>